<organism evidence="2 3">
    <name type="scientific">Luedemannella flava</name>
    <dbReference type="NCBI Taxonomy" id="349316"/>
    <lineage>
        <taxon>Bacteria</taxon>
        <taxon>Bacillati</taxon>
        <taxon>Actinomycetota</taxon>
        <taxon>Actinomycetes</taxon>
        <taxon>Micromonosporales</taxon>
        <taxon>Micromonosporaceae</taxon>
        <taxon>Luedemannella</taxon>
    </lineage>
</organism>
<keyword evidence="1" id="KW-0812">Transmembrane</keyword>
<feature type="transmembrane region" description="Helical" evidence="1">
    <location>
        <begin position="60"/>
        <end position="83"/>
    </location>
</feature>
<protein>
    <submittedName>
        <fullName evidence="2">Uncharacterized protein</fullName>
    </submittedName>
</protein>
<sequence length="134" mass="13801">MTGSPTTRERGRKLGGLLMWFAVLGGAVAWAVHLIITWAADEVTCQAGNDTIQGIPLRVVVGAGVVVPALIAAAALLMAWRAWRTTRAAAGEDDDPRLARASMLALVGVCADTLFLLIILAGGAAVVVLAPCQG</sequence>
<gene>
    <name evidence="2" type="ORF">GCM10009682_23480</name>
</gene>
<reference evidence="2 3" key="1">
    <citation type="journal article" date="2019" name="Int. J. Syst. Evol. Microbiol.">
        <title>The Global Catalogue of Microorganisms (GCM) 10K type strain sequencing project: providing services to taxonomists for standard genome sequencing and annotation.</title>
        <authorList>
            <consortium name="The Broad Institute Genomics Platform"/>
            <consortium name="The Broad Institute Genome Sequencing Center for Infectious Disease"/>
            <person name="Wu L."/>
            <person name="Ma J."/>
        </authorList>
    </citation>
    <scope>NUCLEOTIDE SEQUENCE [LARGE SCALE GENOMIC DNA]</scope>
    <source>
        <strain evidence="2 3">JCM 13250</strain>
    </source>
</reference>
<comment type="caution">
    <text evidence="2">The sequence shown here is derived from an EMBL/GenBank/DDBJ whole genome shotgun (WGS) entry which is preliminary data.</text>
</comment>
<keyword evidence="3" id="KW-1185">Reference proteome</keyword>
<name>A0ABN2LW49_9ACTN</name>
<feature type="transmembrane region" description="Helical" evidence="1">
    <location>
        <begin position="17"/>
        <end position="40"/>
    </location>
</feature>
<evidence type="ECO:0000313" key="3">
    <source>
        <dbReference type="Proteomes" id="UP001500218"/>
    </source>
</evidence>
<keyword evidence="1" id="KW-0472">Membrane</keyword>
<dbReference type="EMBL" id="BAAALT010000059">
    <property type="protein sequence ID" value="GAA1801116.1"/>
    <property type="molecule type" value="Genomic_DNA"/>
</dbReference>
<evidence type="ECO:0000256" key="1">
    <source>
        <dbReference type="SAM" id="Phobius"/>
    </source>
</evidence>
<dbReference type="Proteomes" id="UP001500218">
    <property type="component" value="Unassembled WGS sequence"/>
</dbReference>
<keyword evidence="1" id="KW-1133">Transmembrane helix</keyword>
<feature type="transmembrane region" description="Helical" evidence="1">
    <location>
        <begin position="104"/>
        <end position="130"/>
    </location>
</feature>
<proteinExistence type="predicted"/>
<accession>A0ABN2LW49</accession>
<dbReference type="RefSeq" id="WP_344129398.1">
    <property type="nucleotide sequence ID" value="NZ_BAAALT010000059.1"/>
</dbReference>
<evidence type="ECO:0000313" key="2">
    <source>
        <dbReference type="EMBL" id="GAA1801116.1"/>
    </source>
</evidence>